<feature type="coiled-coil region" evidence="1">
    <location>
        <begin position="320"/>
        <end position="347"/>
    </location>
</feature>
<evidence type="ECO:0000313" key="3">
    <source>
        <dbReference type="EMBL" id="GAO31143.1"/>
    </source>
</evidence>
<feature type="domain" description="DUF2326" evidence="2">
    <location>
        <begin position="439"/>
        <end position="581"/>
    </location>
</feature>
<evidence type="ECO:0000256" key="1">
    <source>
        <dbReference type="SAM" id="Coils"/>
    </source>
</evidence>
<keyword evidence="1" id="KW-0175">Coiled coil</keyword>
<protein>
    <recommendedName>
        <fullName evidence="2">DUF2326 domain-containing protein</fullName>
    </recommendedName>
</protein>
<dbReference type="Proteomes" id="UP000032900">
    <property type="component" value="Unassembled WGS sequence"/>
</dbReference>
<name>A0A0E9M0R3_9BACT</name>
<dbReference type="EMBL" id="BAZW01000039">
    <property type="protein sequence ID" value="GAO31143.1"/>
    <property type="molecule type" value="Genomic_DNA"/>
</dbReference>
<accession>A0A0E9M0R3</accession>
<keyword evidence="4" id="KW-1185">Reference proteome</keyword>
<gene>
    <name evidence="3" type="ORF">JCM15548_13480</name>
</gene>
<dbReference type="InterPro" id="IPR018760">
    <property type="entry name" value="DUF2326"/>
</dbReference>
<reference evidence="3 4" key="1">
    <citation type="journal article" date="2015" name="Microbes Environ.">
        <title>Distribution and evolution of nitrogen fixation genes in the phylum bacteroidetes.</title>
        <authorList>
            <person name="Inoue J."/>
            <person name="Oshima K."/>
            <person name="Suda W."/>
            <person name="Sakamoto M."/>
            <person name="Iino T."/>
            <person name="Noda S."/>
            <person name="Hongoh Y."/>
            <person name="Hattori M."/>
            <person name="Ohkuma M."/>
        </authorList>
    </citation>
    <scope>NUCLEOTIDE SEQUENCE [LARGE SCALE GENOMIC DNA]</scope>
    <source>
        <strain evidence="3">JCM 15548</strain>
    </source>
</reference>
<dbReference type="AlphaFoldDB" id="A0A0E9M0R3"/>
<dbReference type="Pfam" id="PF10088">
    <property type="entry name" value="DUF2326"/>
    <property type="match status" value="1"/>
</dbReference>
<proteinExistence type="predicted"/>
<dbReference type="RefSeq" id="WP_162198257.1">
    <property type="nucleotide sequence ID" value="NZ_BAZW01000039.1"/>
</dbReference>
<organism evidence="3 4">
    <name type="scientific">Geofilum rubicundum JCM 15548</name>
    <dbReference type="NCBI Taxonomy" id="1236989"/>
    <lineage>
        <taxon>Bacteria</taxon>
        <taxon>Pseudomonadati</taxon>
        <taxon>Bacteroidota</taxon>
        <taxon>Bacteroidia</taxon>
        <taxon>Marinilabiliales</taxon>
        <taxon>Marinilabiliaceae</taxon>
        <taxon>Geofilum</taxon>
    </lineage>
</organism>
<comment type="caution">
    <text evidence="3">The sequence shown here is derived from an EMBL/GenBank/DDBJ whole genome shotgun (WGS) entry which is preliminary data.</text>
</comment>
<evidence type="ECO:0000313" key="4">
    <source>
        <dbReference type="Proteomes" id="UP000032900"/>
    </source>
</evidence>
<evidence type="ECO:0000259" key="2">
    <source>
        <dbReference type="Pfam" id="PF10088"/>
    </source>
</evidence>
<dbReference type="STRING" id="1236989.JCM15548_13480"/>
<sequence length="581" mass="68753">MNVIYADVKSDLKEKKNSHDLGKTKLADLIDFMLLKEINKHHFFLKIKDIDKSVFINHVFYLELYLNSNEFLTIKRNIESNTKISFAIQNQTTKDYLPPLNWNHENITLKKARNILSEYLSFDFFHNKDYNYRKSISYSLRTQDDFKDVYKLNKFVGGKDVDWKPFMFDLLGFKGELLRLKYDNDSKIEDIKSLINSYKSDYSVKVEDRDEIIAERSILEVDYKEVEDQIDRFNFYQQDKSLIKEGIDVLENKISNLNADSYRLNYELDKLKSSIKNNFSFDIEKVKKVFEESSIYFSEQLTSDYEDLITFNKKLTIERNKLLKSTIKEKEKELINVNSKLESLHHERESLLTHLTDSDTFTKFKKCQKDLVKVEGQLLKFQEKINTIDLIIQKENEIETLQTGIRSTINELKKIHQSTDRNQKYNNIRTLFSKFYKYIMDENAVLSWNLNTNNNVDFIPPKVKSKVDENKDTAKDEGNTYMKLLCVAFDLSILCAYNKESYYRFVYHDDVLSQQDNGIKMRLLELINDVTKKYKIQYILSAIKSDLPLDISNEILEFSDNEIILKLHDKDISGTLFGFEF</sequence>